<dbReference type="InterPro" id="IPR045337">
    <property type="entry name" value="MmgE_PrpD_C"/>
</dbReference>
<dbReference type="Gene3D" id="3.30.1330.120">
    <property type="entry name" value="2-methylcitrate dehydratase PrpD"/>
    <property type="match status" value="1"/>
</dbReference>
<dbReference type="EMBL" id="JAUFPN010000170">
    <property type="protein sequence ID" value="MDN3566299.1"/>
    <property type="molecule type" value="Genomic_DNA"/>
</dbReference>
<evidence type="ECO:0000313" key="5">
    <source>
        <dbReference type="Proteomes" id="UP001529369"/>
    </source>
</evidence>
<evidence type="ECO:0000259" key="2">
    <source>
        <dbReference type="Pfam" id="PF03972"/>
    </source>
</evidence>
<dbReference type="SUPFAM" id="SSF103378">
    <property type="entry name" value="2-methylcitrate dehydratase PrpD"/>
    <property type="match status" value="1"/>
</dbReference>
<dbReference type="InterPro" id="IPR036148">
    <property type="entry name" value="MmgE/PrpD_sf"/>
</dbReference>
<dbReference type="Pfam" id="PF19305">
    <property type="entry name" value="MmgE_PrpD_C"/>
    <property type="match status" value="1"/>
</dbReference>
<dbReference type="InterPro" id="IPR005656">
    <property type="entry name" value="MmgE_PrpD"/>
</dbReference>
<dbReference type="Gene3D" id="1.10.4100.10">
    <property type="entry name" value="2-methylcitrate dehydratase PrpD"/>
    <property type="match status" value="1"/>
</dbReference>
<dbReference type="Proteomes" id="UP001529369">
    <property type="component" value="Unassembled WGS sequence"/>
</dbReference>
<protein>
    <submittedName>
        <fullName evidence="4">MmgE/PrpD family protein</fullName>
    </submittedName>
</protein>
<sequence length="456" mass="47777">MVENPLLALAGHAASWRDRPLSHAVAHHARRALIDWFAALLPGCSRPPATLLAAAMAAERGPGRAICYVDGKPGPLRHAALLNATASHTVEFDDIFRDAGYHPGCPTISPALAALQAHGGTMEQLLRAITAGYEVSCRIGMAVQPSHYKNWHTTGTVGTFGAAVATALALGCDATKIGHAIATAATFAGGLQQAFLSDSMSKPLHAGHAADAGALAAIGAAAGVTGALDALHGPKGFAAATSEDTGKWEKAFADLDRRVCITEMTFKNHGCCGHIFAALDAVRDLQAEHGFKPADVAKIHVGGYGPTKSICDRPVISTEQEARFSVQFTIGALLVLGGVRIAAFAPENLVNPAIRAIMPKVTVELDPELADAYPGKRAAKVWITLNDGRALYRYQPTRKGDPDAPLSDTELSEKFRELVGPVIGATAAEKLLHHLWTGVDLPGAVPLLAPMRQAAE</sequence>
<dbReference type="PANTHER" id="PTHR16943:SF8">
    <property type="entry name" value="2-METHYLCITRATE DEHYDRATASE"/>
    <property type="match status" value="1"/>
</dbReference>
<dbReference type="Pfam" id="PF03972">
    <property type="entry name" value="MmgE_PrpD_N"/>
    <property type="match status" value="1"/>
</dbReference>
<feature type="domain" description="MmgE/PrpD N-terminal" evidence="2">
    <location>
        <begin position="9"/>
        <end position="244"/>
    </location>
</feature>
<comment type="caution">
    <text evidence="4">The sequence shown here is derived from an EMBL/GenBank/DDBJ whole genome shotgun (WGS) entry which is preliminary data.</text>
</comment>
<accession>A0ABT8A9C0</accession>
<dbReference type="InterPro" id="IPR042188">
    <property type="entry name" value="MmgE/PrpD_sf_2"/>
</dbReference>
<dbReference type="InterPro" id="IPR042183">
    <property type="entry name" value="MmgE/PrpD_sf_1"/>
</dbReference>
<feature type="domain" description="MmgE/PrpD C-terminal" evidence="3">
    <location>
        <begin position="269"/>
        <end position="431"/>
    </location>
</feature>
<dbReference type="PANTHER" id="PTHR16943">
    <property type="entry name" value="2-METHYLCITRATE DEHYDRATASE-RELATED"/>
    <property type="match status" value="1"/>
</dbReference>
<reference evidence="5" key="1">
    <citation type="journal article" date="2019" name="Int. J. Syst. Evol. Microbiol.">
        <title>The Global Catalogue of Microorganisms (GCM) 10K type strain sequencing project: providing services to taxonomists for standard genome sequencing and annotation.</title>
        <authorList>
            <consortium name="The Broad Institute Genomics Platform"/>
            <consortium name="The Broad Institute Genome Sequencing Center for Infectious Disease"/>
            <person name="Wu L."/>
            <person name="Ma J."/>
        </authorList>
    </citation>
    <scope>NUCLEOTIDE SEQUENCE [LARGE SCALE GENOMIC DNA]</scope>
    <source>
        <strain evidence="5">CECT 7131</strain>
    </source>
</reference>
<dbReference type="RefSeq" id="WP_290318212.1">
    <property type="nucleotide sequence ID" value="NZ_JAUFPN010000170.1"/>
</dbReference>
<dbReference type="InterPro" id="IPR045336">
    <property type="entry name" value="MmgE_PrpD_N"/>
</dbReference>
<proteinExistence type="inferred from homology"/>
<evidence type="ECO:0000259" key="3">
    <source>
        <dbReference type="Pfam" id="PF19305"/>
    </source>
</evidence>
<keyword evidence="5" id="KW-1185">Reference proteome</keyword>
<name>A0ABT8A9C0_9PROT</name>
<comment type="similarity">
    <text evidence="1">Belongs to the PrpD family.</text>
</comment>
<organism evidence="4 5">
    <name type="scientific">Paeniroseomonas aquatica</name>
    <dbReference type="NCBI Taxonomy" id="373043"/>
    <lineage>
        <taxon>Bacteria</taxon>
        <taxon>Pseudomonadati</taxon>
        <taxon>Pseudomonadota</taxon>
        <taxon>Alphaproteobacteria</taxon>
        <taxon>Acetobacterales</taxon>
        <taxon>Acetobacteraceae</taxon>
        <taxon>Paeniroseomonas</taxon>
    </lineage>
</organism>
<gene>
    <name evidence="4" type="ORF">QWZ14_18160</name>
</gene>
<evidence type="ECO:0000313" key="4">
    <source>
        <dbReference type="EMBL" id="MDN3566299.1"/>
    </source>
</evidence>
<evidence type="ECO:0000256" key="1">
    <source>
        <dbReference type="ARBA" id="ARBA00006174"/>
    </source>
</evidence>